<dbReference type="GeneID" id="85435190"/>
<sequence>MSTGSTPYRCLFQLRLRGYQVVGLAWARISGGTRKRRERRRIRKGYSQLAFQTAFSCIDLVQQRAYMSQRGRLGFFQDFRGFQDTLVFNHKRGALDLGGGTLSTQRDRHTNT</sequence>
<comment type="caution">
    <text evidence="1">The sequence shown here is derived from an EMBL/GenBank/DDBJ whole genome shotgun (WGS) entry which is preliminary data.</text>
</comment>
<dbReference type="EMBL" id="JAHLJV010000002">
    <property type="protein sequence ID" value="KAK1599419.1"/>
    <property type="molecule type" value="Genomic_DNA"/>
</dbReference>
<evidence type="ECO:0000313" key="1">
    <source>
        <dbReference type="EMBL" id="KAK1599419.1"/>
    </source>
</evidence>
<dbReference type="Proteomes" id="UP001230504">
    <property type="component" value="Unassembled WGS sequence"/>
</dbReference>
<dbReference type="AlphaFoldDB" id="A0AAD8VAP5"/>
<keyword evidence="2" id="KW-1185">Reference proteome</keyword>
<gene>
    <name evidence="1" type="ORF">LY79DRAFT_140475</name>
</gene>
<organism evidence="1 2">
    <name type="scientific">Colletotrichum navitas</name>
    <dbReference type="NCBI Taxonomy" id="681940"/>
    <lineage>
        <taxon>Eukaryota</taxon>
        <taxon>Fungi</taxon>
        <taxon>Dikarya</taxon>
        <taxon>Ascomycota</taxon>
        <taxon>Pezizomycotina</taxon>
        <taxon>Sordariomycetes</taxon>
        <taxon>Hypocreomycetidae</taxon>
        <taxon>Glomerellales</taxon>
        <taxon>Glomerellaceae</taxon>
        <taxon>Colletotrichum</taxon>
        <taxon>Colletotrichum graminicola species complex</taxon>
    </lineage>
</organism>
<evidence type="ECO:0000313" key="2">
    <source>
        <dbReference type="Proteomes" id="UP001230504"/>
    </source>
</evidence>
<accession>A0AAD8VAP5</accession>
<reference evidence="1" key="1">
    <citation type="submission" date="2021-06" db="EMBL/GenBank/DDBJ databases">
        <title>Comparative genomics, transcriptomics and evolutionary studies reveal genomic signatures of adaptation to plant cell wall in hemibiotrophic fungi.</title>
        <authorList>
            <consortium name="DOE Joint Genome Institute"/>
            <person name="Baroncelli R."/>
            <person name="Diaz J.F."/>
            <person name="Benocci T."/>
            <person name="Peng M."/>
            <person name="Battaglia E."/>
            <person name="Haridas S."/>
            <person name="Andreopoulos W."/>
            <person name="Labutti K."/>
            <person name="Pangilinan J."/>
            <person name="Floch G.L."/>
            <person name="Makela M.R."/>
            <person name="Henrissat B."/>
            <person name="Grigoriev I.V."/>
            <person name="Crouch J.A."/>
            <person name="De Vries R.P."/>
            <person name="Sukno S.A."/>
            <person name="Thon M.R."/>
        </authorList>
    </citation>
    <scope>NUCLEOTIDE SEQUENCE</scope>
    <source>
        <strain evidence="1">CBS 125086</strain>
    </source>
</reference>
<protein>
    <submittedName>
        <fullName evidence="1">Uncharacterized protein</fullName>
    </submittedName>
</protein>
<name>A0AAD8VAP5_9PEZI</name>
<proteinExistence type="predicted"/>
<dbReference type="RefSeq" id="XP_060420008.1">
    <property type="nucleotide sequence ID" value="XM_060550950.1"/>
</dbReference>